<dbReference type="Pfam" id="PF07716">
    <property type="entry name" value="bZIP_2"/>
    <property type="match status" value="1"/>
</dbReference>
<dbReference type="InterPro" id="IPR004827">
    <property type="entry name" value="bZIP"/>
</dbReference>
<evidence type="ECO:0000256" key="5">
    <source>
        <dbReference type="ARBA" id="ARBA00023163"/>
    </source>
</evidence>
<keyword evidence="3" id="KW-0805">Transcription regulation</keyword>
<dbReference type="SMART" id="SM00338">
    <property type="entry name" value="BRLZ"/>
    <property type="match status" value="1"/>
</dbReference>
<comment type="similarity">
    <text evidence="2">Belongs to the bZIP family. NFIL3 subfamily.</text>
</comment>
<dbReference type="Gene3D" id="1.20.5.170">
    <property type="match status" value="1"/>
</dbReference>
<evidence type="ECO:0000256" key="4">
    <source>
        <dbReference type="ARBA" id="ARBA00023125"/>
    </source>
</evidence>
<organism evidence="10">
    <name type="scientific">Dermatophagoides farinae</name>
    <name type="common">American house dust mite</name>
    <dbReference type="NCBI Taxonomy" id="6954"/>
    <lineage>
        <taxon>Eukaryota</taxon>
        <taxon>Metazoa</taxon>
        <taxon>Ecdysozoa</taxon>
        <taxon>Arthropoda</taxon>
        <taxon>Chelicerata</taxon>
        <taxon>Arachnida</taxon>
        <taxon>Acari</taxon>
        <taxon>Acariformes</taxon>
        <taxon>Sarcoptiformes</taxon>
        <taxon>Astigmata</taxon>
        <taxon>Psoroptidia</taxon>
        <taxon>Analgoidea</taxon>
        <taxon>Pyroglyphidae</taxon>
        <taxon>Dermatophagoidinae</taxon>
        <taxon>Dermatophagoides</taxon>
    </lineage>
</organism>
<reference evidence="10" key="1">
    <citation type="submission" date="2020-06" db="EMBL/GenBank/DDBJ databases">
        <authorList>
            <person name="Ji K."/>
            <person name="Li J."/>
        </authorList>
    </citation>
    <scope>NUCLEOTIDE SEQUENCE</scope>
    <source>
        <strain evidence="10">JKM2019</strain>
        <tissue evidence="10">Whole body</tissue>
    </source>
</reference>
<feature type="compositionally biased region" description="Low complexity" evidence="8">
    <location>
        <begin position="96"/>
        <end position="106"/>
    </location>
</feature>
<dbReference type="SUPFAM" id="SSF57959">
    <property type="entry name" value="Leucine zipper domain"/>
    <property type="match status" value="1"/>
</dbReference>
<feature type="compositionally biased region" description="Polar residues" evidence="8">
    <location>
        <begin position="543"/>
        <end position="554"/>
    </location>
</feature>
<dbReference type="PROSITE" id="PS50217">
    <property type="entry name" value="BZIP"/>
    <property type="match status" value="1"/>
</dbReference>
<feature type="compositionally biased region" description="Low complexity" evidence="8">
    <location>
        <begin position="45"/>
        <end position="74"/>
    </location>
</feature>
<dbReference type="AlphaFoldDB" id="A0A9D4SH87"/>
<comment type="subcellular location">
    <subcellularLocation>
        <location evidence="1">Nucleus</location>
    </subcellularLocation>
</comment>
<keyword evidence="6" id="KW-0539">Nucleus</keyword>
<evidence type="ECO:0000259" key="9">
    <source>
        <dbReference type="PROSITE" id="PS50217"/>
    </source>
</evidence>
<dbReference type="InterPro" id="IPR040223">
    <property type="entry name" value="PAR_bZIP"/>
</dbReference>
<feature type="coiled-coil region" evidence="7">
    <location>
        <begin position="652"/>
        <end position="686"/>
    </location>
</feature>
<feature type="compositionally biased region" description="Basic and acidic residues" evidence="8">
    <location>
        <begin position="511"/>
        <end position="521"/>
    </location>
</feature>
<dbReference type="FunFam" id="1.20.5.170:FF:000025">
    <property type="entry name" value="nuclear factor interleukin-3-regulated protein-like"/>
    <property type="match status" value="1"/>
</dbReference>
<evidence type="ECO:0000256" key="3">
    <source>
        <dbReference type="ARBA" id="ARBA00023015"/>
    </source>
</evidence>
<gene>
    <name evidence="10" type="ORF">HUG17_4601</name>
</gene>
<protein>
    <submittedName>
        <fullName evidence="10">Hepatic leukemia factor-like protein</fullName>
    </submittedName>
</protein>
<evidence type="ECO:0000256" key="8">
    <source>
        <dbReference type="SAM" id="MobiDB-lite"/>
    </source>
</evidence>
<dbReference type="OrthoDB" id="6022300at2759"/>
<name>A0A9D4SH87_DERFA</name>
<dbReference type="CDD" id="cd14695">
    <property type="entry name" value="bZIP_HLF"/>
    <property type="match status" value="1"/>
</dbReference>
<keyword evidence="5" id="KW-0804">Transcription</keyword>
<evidence type="ECO:0000256" key="7">
    <source>
        <dbReference type="SAM" id="Coils"/>
    </source>
</evidence>
<feature type="compositionally biased region" description="Low complexity" evidence="8">
    <location>
        <begin position="127"/>
        <end position="145"/>
    </location>
</feature>
<feature type="compositionally biased region" description="Polar residues" evidence="8">
    <location>
        <begin position="185"/>
        <end position="200"/>
    </location>
</feature>
<evidence type="ECO:0000256" key="2">
    <source>
        <dbReference type="ARBA" id="ARBA00006079"/>
    </source>
</evidence>
<proteinExistence type="inferred from homology"/>
<reference evidence="10" key="2">
    <citation type="journal article" date="2021" name="World Allergy Organ. J.">
        <title>Chromosome-level assembly of Dermatophagoides farinae genome and transcriptome reveals two novel allergens Der f 37 and Der f 39.</title>
        <authorList>
            <person name="Chen J."/>
            <person name="Cai Z."/>
            <person name="Fan D."/>
            <person name="Hu J."/>
            <person name="Hou Y."/>
            <person name="He Y."/>
            <person name="Zhang Z."/>
            <person name="Zhao Z."/>
            <person name="Gao P."/>
            <person name="Hu W."/>
            <person name="Sun J."/>
            <person name="Li J."/>
            <person name="Ji K."/>
        </authorList>
    </citation>
    <scope>NUCLEOTIDE SEQUENCE</scope>
    <source>
        <strain evidence="10">JKM2019</strain>
    </source>
</reference>
<keyword evidence="4" id="KW-0238">DNA-binding</keyword>
<dbReference type="InterPro" id="IPR046347">
    <property type="entry name" value="bZIP_sf"/>
</dbReference>
<comment type="caution">
    <text evidence="10">The sequence shown here is derived from an EMBL/GenBank/DDBJ whole genome shotgun (WGS) entry which is preliminary data.</text>
</comment>
<evidence type="ECO:0000313" key="10">
    <source>
        <dbReference type="EMBL" id="KAH7641556.1"/>
    </source>
</evidence>
<accession>A0A9D4SH87</accession>
<dbReference type="Proteomes" id="UP000828236">
    <property type="component" value="Unassembled WGS sequence"/>
</dbReference>
<dbReference type="GO" id="GO:0005634">
    <property type="term" value="C:nucleus"/>
    <property type="evidence" value="ECO:0007669"/>
    <property type="project" value="UniProtKB-SubCell"/>
</dbReference>
<sequence>MSSSAGTSIVTNHHHHHNTYQQQQQQQHHHHHIHQNGAFTMATPQSKQFSQTTSSSTIYHSPQSSPPNESSPKPLTMMMTMLENDDGDDDKPLDFSSKSPSTKRSSLIGTGNSGQIDENQKTSTSSPQPAQQQQQQQEQPEPLLSSKSVATASKKVHPKFLKRHHEPEHHCFTTPSPSPPEHRMSINQLQSPSSKSNLNSTANVFPSVDIHSTIPSSVLSQSLPVVNQDIFGKFLQEMTSQIQPATKNYSQQQVLNETILNQALQLAKLNCQHPQTLSSPNSLMIESDPTNTNAKAIQLLNLLTKMNNSHHHQPQQQQQPIPSSQNIVEQLLNKNNNHTPSSLSPIKSIHSTTNLLSPSTILSQNAFLTHQHKNLVSERQQQSLVNNGVGGGLLLTTAPTTMSPIMNSSAEHQNLTLSSNNVATTLINNNSSTSSTPKYTRPFKALYNNKDLPLLPQKHSPSSTTTTSASSTTSSSSSSSLPLETLAAADSLLGSDQAYLMFRSQMLSMTKERQSSIERKSTTNRKSHNTSASSIKSLDLISDENSNSSSLNGTNIVDNHNQSPINQAIMETSTSNSHSLVMPITAGLSLPNVPNSTTAITTSTNSGRKRARPLPDNLKDEAYWERRRKNNEAAKRSRDLRRAKEDEIAIRASFLEHENRQLKLKLIEAELKLEKKDTLIANLQNQLSLKQQ</sequence>
<feature type="region of interest" description="Disordered" evidence="8">
    <location>
        <begin position="452"/>
        <end position="482"/>
    </location>
</feature>
<evidence type="ECO:0000256" key="6">
    <source>
        <dbReference type="ARBA" id="ARBA00023242"/>
    </source>
</evidence>
<dbReference type="EMBL" id="SDOV01000004">
    <property type="protein sequence ID" value="KAH7641556.1"/>
    <property type="molecule type" value="Genomic_DNA"/>
</dbReference>
<keyword evidence="7" id="KW-0175">Coiled coil</keyword>
<feature type="region of interest" description="Disordered" evidence="8">
    <location>
        <begin position="511"/>
        <end position="554"/>
    </location>
</feature>
<feature type="domain" description="BZIP" evidence="9">
    <location>
        <begin position="620"/>
        <end position="683"/>
    </location>
</feature>
<evidence type="ECO:0000256" key="1">
    <source>
        <dbReference type="ARBA" id="ARBA00004123"/>
    </source>
</evidence>
<feature type="compositionally biased region" description="Polar residues" evidence="8">
    <location>
        <begin position="107"/>
        <end position="126"/>
    </location>
</feature>
<feature type="region of interest" description="Disordered" evidence="8">
    <location>
        <begin position="160"/>
        <end position="200"/>
    </location>
</feature>
<dbReference type="PANTHER" id="PTHR11988">
    <property type="entry name" value="THYROTROPH EMBRYONIC FACTOR RELATED"/>
    <property type="match status" value="1"/>
</dbReference>
<dbReference type="GO" id="GO:0000981">
    <property type="term" value="F:DNA-binding transcription factor activity, RNA polymerase II-specific"/>
    <property type="evidence" value="ECO:0007669"/>
    <property type="project" value="TreeGrafter"/>
</dbReference>
<feature type="region of interest" description="Disordered" evidence="8">
    <location>
        <begin position="44"/>
        <end position="145"/>
    </location>
</feature>
<dbReference type="PANTHER" id="PTHR11988:SF27">
    <property type="entry name" value="GH27708P"/>
    <property type="match status" value="1"/>
</dbReference>
<feature type="compositionally biased region" description="Low complexity" evidence="8">
    <location>
        <begin position="460"/>
        <end position="480"/>
    </location>
</feature>
<dbReference type="GO" id="GO:0000978">
    <property type="term" value="F:RNA polymerase II cis-regulatory region sequence-specific DNA binding"/>
    <property type="evidence" value="ECO:0007669"/>
    <property type="project" value="TreeGrafter"/>
</dbReference>